<dbReference type="EMBL" id="CP038148">
    <property type="protein sequence ID" value="QBQ95918.1"/>
    <property type="molecule type" value="Genomic_DNA"/>
</dbReference>
<evidence type="ECO:0000313" key="2">
    <source>
        <dbReference type="Proteomes" id="UP000295727"/>
    </source>
</evidence>
<dbReference type="AlphaFoldDB" id="A0A4P7CJU6"/>
<sequence length="131" mass="14481">MREELSNILREKYPLIFAVNPPAADALDDMPTVFSIWGFECGDGWFDLIDVLCAKLQLTTKHGAPQVIVAQVKEKFGTLRFSVSGADARQRAIIELAEMMSGRLCEICGHPGETIDAGWLQTRCPSHSMKA</sequence>
<dbReference type="KEGG" id="ppai:E1956_01125"/>
<dbReference type="Proteomes" id="UP000295727">
    <property type="component" value="Chromosome 1"/>
</dbReference>
<dbReference type="RefSeq" id="WP_134746685.1">
    <property type="nucleotide sequence ID" value="NZ_CP038148.1"/>
</dbReference>
<dbReference type="OrthoDB" id="8909281at2"/>
<gene>
    <name evidence="1" type="ORF">E1956_01125</name>
</gene>
<proteinExistence type="predicted"/>
<reference evidence="1 2" key="1">
    <citation type="submission" date="2019-03" db="EMBL/GenBank/DDBJ databases">
        <title>Paraburkholderia sp. 7MH5, isolated from subtropical forest soil.</title>
        <authorList>
            <person name="Gao Z.-H."/>
            <person name="Qiu L.-H."/>
        </authorList>
    </citation>
    <scope>NUCLEOTIDE SEQUENCE [LARGE SCALE GENOMIC DNA]</scope>
    <source>
        <strain evidence="1 2">7MH5</strain>
    </source>
</reference>
<evidence type="ECO:0000313" key="1">
    <source>
        <dbReference type="EMBL" id="QBQ95918.1"/>
    </source>
</evidence>
<keyword evidence="2" id="KW-1185">Reference proteome</keyword>
<accession>A0A4P7CJU6</accession>
<protein>
    <submittedName>
        <fullName evidence="1">Uncharacterized protein</fullName>
    </submittedName>
</protein>
<name>A0A4P7CJU6_9BURK</name>
<organism evidence="1 2">
    <name type="scientific">Paraburkholderia pallida</name>
    <dbReference type="NCBI Taxonomy" id="2547399"/>
    <lineage>
        <taxon>Bacteria</taxon>
        <taxon>Pseudomonadati</taxon>
        <taxon>Pseudomonadota</taxon>
        <taxon>Betaproteobacteria</taxon>
        <taxon>Burkholderiales</taxon>
        <taxon>Burkholderiaceae</taxon>
        <taxon>Paraburkholderia</taxon>
    </lineage>
</organism>